<evidence type="ECO:0000256" key="1">
    <source>
        <dbReference type="ARBA" id="ARBA00023015"/>
    </source>
</evidence>
<dbReference type="InterPro" id="IPR012318">
    <property type="entry name" value="HTH_CRP"/>
</dbReference>
<keyword evidence="3" id="KW-0804">Transcription</keyword>
<evidence type="ECO:0000259" key="4">
    <source>
        <dbReference type="PROSITE" id="PS50987"/>
    </source>
</evidence>
<dbReference type="InterPro" id="IPR001845">
    <property type="entry name" value="HTH_ArsR_DNA-bd_dom"/>
</dbReference>
<gene>
    <name evidence="5" type="ORF">SAMN02982927_00071</name>
</gene>
<dbReference type="GO" id="GO:0003700">
    <property type="term" value="F:DNA-binding transcription factor activity"/>
    <property type="evidence" value="ECO:0007669"/>
    <property type="project" value="InterPro"/>
</dbReference>
<evidence type="ECO:0000313" key="5">
    <source>
        <dbReference type="EMBL" id="SFF94643.1"/>
    </source>
</evidence>
<dbReference type="InterPro" id="IPR045981">
    <property type="entry name" value="DUF5937"/>
</dbReference>
<protein>
    <submittedName>
        <fullName evidence="5">Transcriptional regulator, ArsR family</fullName>
    </submittedName>
</protein>
<dbReference type="Pfam" id="PF19361">
    <property type="entry name" value="DUF5937"/>
    <property type="match status" value="1"/>
</dbReference>
<name>A0A1I2MT94_9BACL</name>
<evidence type="ECO:0000256" key="2">
    <source>
        <dbReference type="ARBA" id="ARBA00023125"/>
    </source>
</evidence>
<dbReference type="InterPro" id="IPR036390">
    <property type="entry name" value="WH_DNA-bd_sf"/>
</dbReference>
<dbReference type="AlphaFoldDB" id="A0A1I2MT94"/>
<dbReference type="InterPro" id="IPR051081">
    <property type="entry name" value="HTH_MetalResp_TranReg"/>
</dbReference>
<dbReference type="PANTHER" id="PTHR33154:SF33">
    <property type="entry name" value="TRANSCRIPTIONAL REPRESSOR SDPR"/>
    <property type="match status" value="1"/>
</dbReference>
<sequence>MCTLEQWMIKHVEAVYSPYRELMTSLHVLTKPEHHLDRLEWANRTRQSLSSEMLNTLSFFGKVTDEWMFIMDCERSFGFKNRYVEDSIEQWNHIDCEAFASFLLGTRRNLDRIQLNPDEREILRRPKRYQKMFYHFLHDYHTTVFARELYHIEPWMIRSVNQFNEEVQKDPIGALRSVHPRFIVGDQSVQFLKARTYTRSYEDLRSITIIPSTFIAPHLLIDIDTPDLFVAKQLLVPSHDLQEGVPKDLTDKLKALSDPTRMRMARLMLYNPYCTQQLSDHLGLAKATISKHLRILEDAGLIESRRSSHYVFYKTKARELEMIRVDMDQFFDRPKLR</sequence>
<dbReference type="SUPFAM" id="SSF46785">
    <property type="entry name" value="Winged helix' DNA-binding domain"/>
    <property type="match status" value="1"/>
</dbReference>
<keyword evidence="6" id="KW-1185">Reference proteome</keyword>
<dbReference type="SMART" id="SM00419">
    <property type="entry name" value="HTH_CRP"/>
    <property type="match status" value="1"/>
</dbReference>
<dbReference type="EMBL" id="FOOY01000003">
    <property type="protein sequence ID" value="SFF94643.1"/>
    <property type="molecule type" value="Genomic_DNA"/>
</dbReference>
<dbReference type="Gene3D" id="1.10.10.10">
    <property type="entry name" value="Winged helix-like DNA-binding domain superfamily/Winged helix DNA-binding domain"/>
    <property type="match status" value="1"/>
</dbReference>
<dbReference type="InterPro" id="IPR011991">
    <property type="entry name" value="ArsR-like_HTH"/>
</dbReference>
<dbReference type="PRINTS" id="PR00778">
    <property type="entry name" value="HTHARSR"/>
</dbReference>
<keyword evidence="1" id="KW-0805">Transcription regulation</keyword>
<reference evidence="6" key="1">
    <citation type="submission" date="2016-10" db="EMBL/GenBank/DDBJ databases">
        <authorList>
            <person name="Varghese N."/>
            <person name="Submissions S."/>
        </authorList>
    </citation>
    <scope>NUCLEOTIDE SEQUENCE [LARGE SCALE GENOMIC DNA]</scope>
    <source>
        <strain evidence="6">ATCC 700379</strain>
    </source>
</reference>
<evidence type="ECO:0000313" key="6">
    <source>
        <dbReference type="Proteomes" id="UP000198752"/>
    </source>
</evidence>
<dbReference type="InterPro" id="IPR036388">
    <property type="entry name" value="WH-like_DNA-bd_sf"/>
</dbReference>
<dbReference type="RefSeq" id="WP_177184558.1">
    <property type="nucleotide sequence ID" value="NZ_FOOY01000003.1"/>
</dbReference>
<dbReference type="Proteomes" id="UP000198752">
    <property type="component" value="Unassembled WGS sequence"/>
</dbReference>
<feature type="domain" description="HTH arsR-type" evidence="4">
    <location>
        <begin position="241"/>
        <end position="335"/>
    </location>
</feature>
<keyword evidence="2" id="KW-0238">DNA-binding</keyword>
<organism evidence="5 6">
    <name type="scientific">Sporolactobacillus nakayamae</name>
    <dbReference type="NCBI Taxonomy" id="269670"/>
    <lineage>
        <taxon>Bacteria</taxon>
        <taxon>Bacillati</taxon>
        <taxon>Bacillota</taxon>
        <taxon>Bacilli</taxon>
        <taxon>Bacillales</taxon>
        <taxon>Sporolactobacillaceae</taxon>
        <taxon>Sporolactobacillus</taxon>
    </lineage>
</organism>
<accession>A0A1I2MT94</accession>
<evidence type="ECO:0000256" key="3">
    <source>
        <dbReference type="ARBA" id="ARBA00023163"/>
    </source>
</evidence>
<dbReference type="GO" id="GO:0003677">
    <property type="term" value="F:DNA binding"/>
    <property type="evidence" value="ECO:0007669"/>
    <property type="project" value="UniProtKB-KW"/>
</dbReference>
<dbReference type="SMART" id="SM00418">
    <property type="entry name" value="HTH_ARSR"/>
    <property type="match status" value="1"/>
</dbReference>
<proteinExistence type="predicted"/>
<dbReference type="PROSITE" id="PS50987">
    <property type="entry name" value="HTH_ARSR_2"/>
    <property type="match status" value="1"/>
</dbReference>
<dbReference type="STRING" id="269670.SAMN02982927_00071"/>
<dbReference type="PANTHER" id="PTHR33154">
    <property type="entry name" value="TRANSCRIPTIONAL REGULATOR, ARSR FAMILY"/>
    <property type="match status" value="1"/>
</dbReference>
<dbReference type="NCBIfam" id="NF033788">
    <property type="entry name" value="HTH_metalloreg"/>
    <property type="match status" value="1"/>
</dbReference>
<dbReference type="CDD" id="cd00090">
    <property type="entry name" value="HTH_ARSR"/>
    <property type="match status" value="1"/>
</dbReference>
<dbReference type="Pfam" id="PF01022">
    <property type="entry name" value="HTH_5"/>
    <property type="match status" value="1"/>
</dbReference>